<dbReference type="EMBL" id="UINC01008669">
    <property type="protein sequence ID" value="SVA38988.1"/>
    <property type="molecule type" value="Genomic_DNA"/>
</dbReference>
<evidence type="ECO:0000256" key="2">
    <source>
        <dbReference type="ARBA" id="ARBA00019014"/>
    </source>
</evidence>
<feature type="non-terminal residue" evidence="3">
    <location>
        <position position="67"/>
    </location>
</feature>
<dbReference type="InterPro" id="IPR036822">
    <property type="entry name" value="CutC-like_dom_sf"/>
</dbReference>
<dbReference type="PANTHER" id="PTHR12598">
    <property type="entry name" value="COPPER HOMEOSTASIS PROTEIN CUTC"/>
    <property type="match status" value="1"/>
</dbReference>
<proteinExistence type="inferred from homology"/>
<dbReference type="AlphaFoldDB" id="A0A381VGT1"/>
<comment type="similarity">
    <text evidence="1">Belongs to the CutC family.</text>
</comment>
<evidence type="ECO:0000313" key="3">
    <source>
        <dbReference type="EMBL" id="SVA38988.1"/>
    </source>
</evidence>
<organism evidence="3">
    <name type="scientific">marine metagenome</name>
    <dbReference type="NCBI Taxonomy" id="408172"/>
    <lineage>
        <taxon>unclassified sequences</taxon>
        <taxon>metagenomes</taxon>
        <taxon>ecological metagenomes</taxon>
    </lineage>
</organism>
<reference evidence="3" key="1">
    <citation type="submission" date="2018-05" db="EMBL/GenBank/DDBJ databases">
        <authorList>
            <person name="Lanie J.A."/>
            <person name="Ng W.-L."/>
            <person name="Kazmierczak K.M."/>
            <person name="Andrzejewski T.M."/>
            <person name="Davidsen T.M."/>
            <person name="Wayne K.J."/>
            <person name="Tettelin H."/>
            <person name="Glass J.I."/>
            <person name="Rusch D."/>
            <person name="Podicherti R."/>
            <person name="Tsui H.-C.T."/>
            <person name="Winkler M.E."/>
        </authorList>
    </citation>
    <scope>NUCLEOTIDE SEQUENCE</scope>
</reference>
<dbReference type="GO" id="GO:0005507">
    <property type="term" value="F:copper ion binding"/>
    <property type="evidence" value="ECO:0007669"/>
    <property type="project" value="TreeGrafter"/>
</dbReference>
<dbReference type="InterPro" id="IPR005627">
    <property type="entry name" value="CutC-like"/>
</dbReference>
<dbReference type="Pfam" id="PF03932">
    <property type="entry name" value="CutC"/>
    <property type="match status" value="1"/>
</dbReference>
<accession>A0A381VGT1</accession>
<evidence type="ECO:0000256" key="1">
    <source>
        <dbReference type="ARBA" id="ARBA00007768"/>
    </source>
</evidence>
<dbReference type="Gene3D" id="3.20.20.380">
    <property type="entry name" value="Copper homeostasis (CutC) domain"/>
    <property type="match status" value="1"/>
</dbReference>
<gene>
    <name evidence="3" type="ORF">METZ01_LOCUS91842</name>
</gene>
<dbReference type="SUPFAM" id="SSF110395">
    <property type="entry name" value="CutC-like"/>
    <property type="match status" value="1"/>
</dbReference>
<name>A0A381VGT1_9ZZZZ</name>
<sequence>MIRQRSGDFVYSEEEILAMKNQINIFKSIGVMEVVFGALNINNEIDIKVTDRLAKYAFPMKVTFHKA</sequence>
<dbReference type="PANTHER" id="PTHR12598:SF0">
    <property type="entry name" value="COPPER HOMEOSTASIS PROTEIN CUTC HOMOLOG"/>
    <property type="match status" value="1"/>
</dbReference>
<protein>
    <recommendedName>
        <fullName evidence="2">Copper homeostasis protein cutC homolog</fullName>
    </recommendedName>
</protein>